<feature type="domain" description="VRR-NUC" evidence="10">
    <location>
        <begin position="874"/>
        <end position="994"/>
    </location>
</feature>
<evidence type="ECO:0000256" key="3">
    <source>
        <dbReference type="ARBA" id="ARBA00022722"/>
    </source>
</evidence>
<dbReference type="OrthoDB" id="565618at2759"/>
<evidence type="ECO:0000256" key="5">
    <source>
        <dbReference type="ARBA" id="ARBA00022801"/>
    </source>
</evidence>
<proteinExistence type="inferred from homology"/>
<dbReference type="EC" id="3.1.4.1" evidence="8"/>
<dbReference type="Pfam" id="PF08774">
    <property type="entry name" value="VRR_NUC"/>
    <property type="match status" value="1"/>
</dbReference>
<dbReference type="GO" id="GO:0005634">
    <property type="term" value="C:nucleus"/>
    <property type="evidence" value="ECO:0007669"/>
    <property type="project" value="UniProtKB-SubCell"/>
</dbReference>
<evidence type="ECO:0000256" key="8">
    <source>
        <dbReference type="RuleBase" id="RU365033"/>
    </source>
</evidence>
<feature type="region of interest" description="Disordered" evidence="9">
    <location>
        <begin position="450"/>
        <end position="505"/>
    </location>
</feature>
<organism evidence="11 12">
    <name type="scientific">Nannochloropsis salina CCMP1776</name>
    <dbReference type="NCBI Taxonomy" id="1027361"/>
    <lineage>
        <taxon>Eukaryota</taxon>
        <taxon>Sar</taxon>
        <taxon>Stramenopiles</taxon>
        <taxon>Ochrophyta</taxon>
        <taxon>Eustigmatophyceae</taxon>
        <taxon>Eustigmatales</taxon>
        <taxon>Monodopsidaceae</taxon>
        <taxon>Microchloropsis</taxon>
        <taxon>Microchloropsis salina</taxon>
    </lineage>
</organism>
<name>A0A4D9D3S2_9STRA</name>
<evidence type="ECO:0000256" key="7">
    <source>
        <dbReference type="ARBA" id="ARBA00023211"/>
    </source>
</evidence>
<protein>
    <recommendedName>
        <fullName evidence="8">Fanconi-associated nuclease</fullName>
        <ecNumber evidence="8">3.1.4.1</ecNumber>
    </recommendedName>
</protein>
<sequence>MPCDGRSKTEKREQEEDDEVEIIEVLTVRSKRVKSSTLYGYGFGSSTLNSLHPTKTLPSLPPLPPVPAWGRLIDEQSTAKVALQRFLGFSPPLLRHAYTACYRGVFNDRFNAVPGMGIASIFGRYGSGVRSILNVSGCSTSSSRSVEDAEGLVRDQGRSGGQAILNPEVIQDVEGEEDDDVLSLPNGNAQGAKFWDKSHRNFKFILNWALESCEVLKSCRQDVQDLQKLRVGLSPEAATLLWQCFHSPRAICRVHVQREGKKTIVKGKSSDRNDTGALEELVKQQVVRDVTGDQGALLMHLYDVFAALRADEMARMTLCLFGSAAAATSAASSSLSCSWRGRRNASREASLKSLSTFLERCQKEGSPERVRRKLGHDLVKWLAKETQAPLQVRGEQQQQQSFRLVCLAPRLAKLLQRLFALFFMTNGYDAEDAVVLWWNDLETLRFAGRGDVDGAGQGRRGEGLLPLASPGPSTSTESSADDEDQEAEATIQKTERPPRSELPVAWPGLGSPEIPCAYIQFADTTLSLSDAFEAAVASGDSATAYACLHTVSDLFLPRPMRPAHASGSVVSDPGCTSLAALEVTQVNTGTHRFRLDVPAEYRGLEELPGILFKVLARVMGRGIGLLERDRKHAQAVHYLKIILDGSEPLPWSLRGHFHSRLVLDLVHCNRPGEALAACELALADPRVDGEDRLFLQAKCLSLAVAPRRWKKPAFPALQTAPELELKMAEVQGWRQKGKSLEDSVLACLLQREGGGMAGRERCFPGIREEDPQQAGHWRGAHWENGLMLSLFGVLCWDVLWSAQPAHSENESIVEMSSQGANGGRPDCRTRSSPGTRSTQSCRYQHAPCDLQHNRGFLKSCPGRVSALEQVLARIQRGESGALLAENHARYHGTICLGIDWTTFSLPVLQTVAEALGSSALMLLCETLIRDYSLLSHGFPDLLLWRDAGPHGGMPAMVRFVEVKGPGDSLSWAQKYWIDKLVRVGVRVEVARVVEELHLLEGDVVEYRITEEQRRKGQLPALDTRTLGVGVVNQFMRIHPLCRRSPGAPELFFDEEQDALEEDAYDIVVRVINQVWYQQRCIEDRKINPHGEEAEDMYILEEGLSPGCGLAERF</sequence>
<keyword evidence="8" id="KW-0227">DNA damage</keyword>
<evidence type="ECO:0000259" key="10">
    <source>
        <dbReference type="SMART" id="SM00990"/>
    </source>
</evidence>
<keyword evidence="8" id="KW-0539">Nucleus</keyword>
<evidence type="ECO:0000256" key="6">
    <source>
        <dbReference type="ARBA" id="ARBA00022842"/>
    </source>
</evidence>
<dbReference type="GO" id="GO:0008409">
    <property type="term" value="F:5'-3' exonuclease activity"/>
    <property type="evidence" value="ECO:0007669"/>
    <property type="project" value="TreeGrafter"/>
</dbReference>
<dbReference type="GO" id="GO:0004528">
    <property type="term" value="F:phosphodiesterase I activity"/>
    <property type="evidence" value="ECO:0007669"/>
    <property type="project" value="UniProtKB-EC"/>
</dbReference>
<dbReference type="InterPro" id="IPR033315">
    <property type="entry name" value="Fan1-like"/>
</dbReference>
<keyword evidence="3 8" id="KW-0540">Nuclease</keyword>
<dbReference type="GO" id="GO:0036297">
    <property type="term" value="P:interstrand cross-link repair"/>
    <property type="evidence" value="ECO:0007669"/>
    <property type="project" value="InterPro"/>
</dbReference>
<comment type="function">
    <text evidence="8">Nuclease required for the repair of DNA interstrand cross-links (ICL). Acts as a 5'-3' exonuclease that anchors at a cut end of DNA and cleaves DNA successively at every third nucleotide, allowing to excise an ICL from one strand through flanking incisions.</text>
</comment>
<gene>
    <name evidence="11" type="ORF">NSK_002866</name>
</gene>
<reference evidence="11 12" key="1">
    <citation type="submission" date="2019-01" db="EMBL/GenBank/DDBJ databases">
        <title>Nuclear Genome Assembly of the Microalgal Biofuel strain Nannochloropsis salina CCMP1776.</title>
        <authorList>
            <person name="Hovde B."/>
        </authorList>
    </citation>
    <scope>NUCLEOTIDE SEQUENCE [LARGE SCALE GENOMIC DNA]</scope>
    <source>
        <strain evidence="11 12">CCMP1776</strain>
    </source>
</reference>
<dbReference type="Gene3D" id="3.40.1350.10">
    <property type="match status" value="1"/>
</dbReference>
<evidence type="ECO:0000256" key="9">
    <source>
        <dbReference type="SAM" id="MobiDB-lite"/>
    </source>
</evidence>
<keyword evidence="6 8" id="KW-0460">Magnesium</keyword>
<evidence type="ECO:0000313" key="11">
    <source>
        <dbReference type="EMBL" id="TFJ86046.1"/>
    </source>
</evidence>
<comment type="caution">
    <text evidence="11">The sequence shown here is derived from an EMBL/GenBank/DDBJ whole genome shotgun (WGS) entry which is preliminary data.</text>
</comment>
<evidence type="ECO:0000256" key="1">
    <source>
        <dbReference type="ARBA" id="ARBA00000983"/>
    </source>
</evidence>
<dbReference type="SMART" id="SM00990">
    <property type="entry name" value="VRR_NUC"/>
    <property type="match status" value="1"/>
</dbReference>
<dbReference type="Proteomes" id="UP000355283">
    <property type="component" value="Unassembled WGS sequence"/>
</dbReference>
<dbReference type="EMBL" id="SDOX01000010">
    <property type="protein sequence ID" value="TFJ86046.1"/>
    <property type="molecule type" value="Genomic_DNA"/>
</dbReference>
<dbReference type="InterPro" id="IPR011856">
    <property type="entry name" value="tRNA_endonuc-like_dom_sf"/>
</dbReference>
<evidence type="ECO:0000256" key="2">
    <source>
        <dbReference type="ARBA" id="ARBA00005533"/>
    </source>
</evidence>
<comment type="catalytic activity">
    <reaction evidence="1 8">
        <text>Hydrolytically removes 5'-nucleotides successively from the 3'-hydroxy termini of 3'-hydroxy-terminated oligonucleotides.</text>
        <dbReference type="EC" id="3.1.4.1"/>
    </reaction>
</comment>
<dbReference type="PANTHER" id="PTHR15749:SF4">
    <property type="entry name" value="FANCONI-ASSOCIATED NUCLEASE 1"/>
    <property type="match status" value="1"/>
</dbReference>
<keyword evidence="5 8" id="KW-0378">Hydrolase</keyword>
<feature type="compositionally biased region" description="Polar residues" evidence="9">
    <location>
        <begin position="830"/>
        <end position="840"/>
    </location>
</feature>
<keyword evidence="7 8" id="KW-0464">Manganese</keyword>
<dbReference type="InterPro" id="IPR014883">
    <property type="entry name" value="VRR_NUC"/>
</dbReference>
<comment type="similarity">
    <text evidence="2 8">Belongs to the FAN1 family.</text>
</comment>
<feature type="region of interest" description="Disordered" evidence="9">
    <location>
        <begin position="810"/>
        <end position="840"/>
    </location>
</feature>
<evidence type="ECO:0000313" key="12">
    <source>
        <dbReference type="Proteomes" id="UP000355283"/>
    </source>
</evidence>
<evidence type="ECO:0000256" key="4">
    <source>
        <dbReference type="ARBA" id="ARBA00022723"/>
    </source>
</evidence>
<accession>A0A4D9D3S2</accession>
<comment type="cofactor">
    <cofactor evidence="8">
        <name>Mg(2+)</name>
        <dbReference type="ChEBI" id="CHEBI:18420"/>
    </cofactor>
    <cofactor evidence="8">
        <name>Mn(2+)</name>
        <dbReference type="ChEBI" id="CHEBI:29035"/>
    </cofactor>
</comment>
<keyword evidence="4 8" id="KW-0479">Metal-binding</keyword>
<dbReference type="PANTHER" id="PTHR15749">
    <property type="entry name" value="FANCONI-ASSOCIATED NUCLEASE 1"/>
    <property type="match status" value="1"/>
</dbReference>
<dbReference type="AlphaFoldDB" id="A0A4D9D3S2"/>
<dbReference type="GO" id="GO:0070336">
    <property type="term" value="F:flap-structured DNA binding"/>
    <property type="evidence" value="ECO:0007669"/>
    <property type="project" value="TreeGrafter"/>
</dbReference>
<keyword evidence="12" id="KW-1185">Reference proteome</keyword>
<dbReference type="GO" id="GO:0046872">
    <property type="term" value="F:metal ion binding"/>
    <property type="evidence" value="ECO:0007669"/>
    <property type="project" value="UniProtKB-KW"/>
</dbReference>
<keyword evidence="8" id="KW-0234">DNA repair</keyword>
<dbReference type="GO" id="GO:0017108">
    <property type="term" value="F:5'-flap endonuclease activity"/>
    <property type="evidence" value="ECO:0007669"/>
    <property type="project" value="TreeGrafter"/>
</dbReference>
<comment type="subcellular location">
    <subcellularLocation>
        <location evidence="8">Nucleus</location>
    </subcellularLocation>
</comment>